<keyword evidence="3" id="KW-1185">Reference proteome</keyword>
<proteinExistence type="predicted"/>
<dbReference type="InterPro" id="IPR045284">
    <property type="entry name" value="At2g27730-like"/>
</dbReference>
<dbReference type="EMBL" id="SDAM02000166">
    <property type="protein sequence ID" value="KAH6826383.1"/>
    <property type="molecule type" value="Genomic_DNA"/>
</dbReference>
<protein>
    <submittedName>
        <fullName evidence="2">F1F0-ATPase inhibitor protein</fullName>
    </submittedName>
</protein>
<dbReference type="Proteomes" id="UP001190926">
    <property type="component" value="Unassembled WGS sequence"/>
</dbReference>
<accession>A0AAD4J4F4</accession>
<dbReference type="AlphaFoldDB" id="A0AAD4J4F4"/>
<evidence type="ECO:0000313" key="2">
    <source>
        <dbReference type="EMBL" id="KAH6826383.1"/>
    </source>
</evidence>
<name>A0AAD4J4F4_PERFH</name>
<dbReference type="PANTHER" id="PTHR33878">
    <property type="entry name" value="OS08G0559000 PROTEIN"/>
    <property type="match status" value="1"/>
</dbReference>
<evidence type="ECO:0000256" key="1">
    <source>
        <dbReference type="SAM" id="MobiDB-lite"/>
    </source>
</evidence>
<feature type="region of interest" description="Disordered" evidence="1">
    <location>
        <begin position="61"/>
        <end position="85"/>
    </location>
</feature>
<gene>
    <name evidence="2" type="ORF">C2S53_003750</name>
</gene>
<dbReference type="PANTHER" id="PTHR33878:SF4">
    <property type="entry name" value="OS08G0558900 PROTEIN"/>
    <property type="match status" value="1"/>
</dbReference>
<organism evidence="2 3">
    <name type="scientific">Perilla frutescens var. hirtella</name>
    <name type="common">Perilla citriodora</name>
    <name type="synonym">Perilla setoyensis</name>
    <dbReference type="NCBI Taxonomy" id="608512"/>
    <lineage>
        <taxon>Eukaryota</taxon>
        <taxon>Viridiplantae</taxon>
        <taxon>Streptophyta</taxon>
        <taxon>Embryophyta</taxon>
        <taxon>Tracheophyta</taxon>
        <taxon>Spermatophyta</taxon>
        <taxon>Magnoliopsida</taxon>
        <taxon>eudicotyledons</taxon>
        <taxon>Gunneridae</taxon>
        <taxon>Pentapetalae</taxon>
        <taxon>asterids</taxon>
        <taxon>lamiids</taxon>
        <taxon>Lamiales</taxon>
        <taxon>Lamiaceae</taxon>
        <taxon>Nepetoideae</taxon>
        <taxon>Elsholtzieae</taxon>
        <taxon>Perilla</taxon>
    </lineage>
</organism>
<reference evidence="2 3" key="1">
    <citation type="journal article" date="2021" name="Nat. Commun.">
        <title>Incipient diploidization of the medicinal plant Perilla within 10,000 years.</title>
        <authorList>
            <person name="Zhang Y."/>
            <person name="Shen Q."/>
            <person name="Leng L."/>
            <person name="Zhang D."/>
            <person name="Chen S."/>
            <person name="Shi Y."/>
            <person name="Ning Z."/>
            <person name="Chen S."/>
        </authorList>
    </citation>
    <scope>NUCLEOTIDE SEQUENCE [LARGE SCALE GENOMIC DNA]</scope>
    <source>
        <strain evidence="3">cv. PC099</strain>
    </source>
</reference>
<comment type="caution">
    <text evidence="2">The sequence shown here is derived from an EMBL/GenBank/DDBJ whole genome shotgun (WGS) entry which is preliminary data.</text>
</comment>
<sequence>MAMRSVVWRGGLCGLVECSLRSSAYSLRYLSDDRGRIFSEEERAKETVFIKKMEKERLEKQKKMAELEKAAKEKSVKPEGDNNKS</sequence>
<evidence type="ECO:0000313" key="3">
    <source>
        <dbReference type="Proteomes" id="UP001190926"/>
    </source>
</evidence>